<evidence type="ECO:0008006" key="5">
    <source>
        <dbReference type="Google" id="ProtNLM"/>
    </source>
</evidence>
<evidence type="ECO:0000256" key="1">
    <source>
        <dbReference type="ARBA" id="ARBA00005519"/>
    </source>
</evidence>
<evidence type="ECO:0000256" key="2">
    <source>
        <dbReference type="SAM" id="MobiDB-lite"/>
    </source>
</evidence>
<name>A0A7X5ZZY7_9ACTN</name>
<dbReference type="Gene3D" id="2.60.120.180">
    <property type="match status" value="1"/>
</dbReference>
<feature type="region of interest" description="Disordered" evidence="2">
    <location>
        <begin position="128"/>
        <end position="219"/>
    </location>
</feature>
<comment type="similarity">
    <text evidence="1">Belongs to the glycosyl hydrolase 12 (cellulase H) family.</text>
</comment>
<evidence type="ECO:0000313" key="4">
    <source>
        <dbReference type="Proteomes" id="UP000555407"/>
    </source>
</evidence>
<reference evidence="3 4" key="1">
    <citation type="submission" date="2020-03" db="EMBL/GenBank/DDBJ databases">
        <title>Sequencing the genomes of 1000 actinobacteria strains.</title>
        <authorList>
            <person name="Klenk H.-P."/>
        </authorList>
    </citation>
    <scope>NUCLEOTIDE SEQUENCE [LARGE SCALE GENOMIC DNA]</scope>
    <source>
        <strain evidence="3 4">DSM 45490</strain>
    </source>
</reference>
<gene>
    <name evidence="3" type="ORF">BJY22_002284</name>
</gene>
<dbReference type="GO" id="GO:0008810">
    <property type="term" value="F:cellulase activity"/>
    <property type="evidence" value="ECO:0007669"/>
    <property type="project" value="InterPro"/>
</dbReference>
<feature type="compositionally biased region" description="Low complexity" evidence="2">
    <location>
        <begin position="139"/>
        <end position="206"/>
    </location>
</feature>
<accession>A0A7X5ZZY7</accession>
<evidence type="ECO:0000313" key="3">
    <source>
        <dbReference type="EMBL" id="NIK56567.1"/>
    </source>
</evidence>
<proteinExistence type="inferred from homology"/>
<feature type="compositionally biased region" description="Polar residues" evidence="2">
    <location>
        <begin position="207"/>
        <end position="219"/>
    </location>
</feature>
<comment type="caution">
    <text evidence="3">The sequence shown here is derived from an EMBL/GenBank/DDBJ whole genome shotgun (WGS) entry which is preliminary data.</text>
</comment>
<dbReference type="Proteomes" id="UP000555407">
    <property type="component" value="Unassembled WGS sequence"/>
</dbReference>
<dbReference type="InterPro" id="IPR013320">
    <property type="entry name" value="ConA-like_dom_sf"/>
</dbReference>
<organism evidence="3 4">
    <name type="scientific">Kribbella shirazensis</name>
    <dbReference type="NCBI Taxonomy" id="1105143"/>
    <lineage>
        <taxon>Bacteria</taxon>
        <taxon>Bacillati</taxon>
        <taxon>Actinomycetota</taxon>
        <taxon>Actinomycetes</taxon>
        <taxon>Propionibacteriales</taxon>
        <taxon>Kribbellaceae</taxon>
        <taxon>Kribbella</taxon>
    </lineage>
</organism>
<dbReference type="EMBL" id="JAASRO010000001">
    <property type="protein sequence ID" value="NIK56567.1"/>
    <property type="molecule type" value="Genomic_DNA"/>
</dbReference>
<dbReference type="Pfam" id="PF01670">
    <property type="entry name" value="Glyco_hydro_12"/>
    <property type="match status" value="1"/>
</dbReference>
<protein>
    <recommendedName>
        <fullName evidence="5">Glycosyl hydrolase family 12</fullName>
    </recommendedName>
</protein>
<keyword evidence="4" id="KW-1185">Reference proteome</keyword>
<dbReference type="PANTHER" id="PTHR34002">
    <property type="entry name" value="BLR1656 PROTEIN"/>
    <property type="match status" value="1"/>
</dbReference>
<sequence>MSPSPALRRRALLPAALLAAGALVALPIVVQAKQNSPVTTANAADGTTALPGVGRVETCVLDAYSGCTVLHGFGRKPVAITATAAGPAMLSIDPRRTTDTNYRLRALRYDGARYPAGTKLTYTAHYDFTPAPAQPTTPAPTTTPTATPTSPAPSSTPTAAPTTSTPTKPPTSSTPTTTTPTQTTPTQTTTTPTTSPTSTATSPSTTCTNPSFVTTATNNQGEGRTFGEYYVHNNMWNNHNGTYTLSACNYNNWYVDVTQPLPGDRGVQAYPNVHKDYNDVPLSKIKSATFAATTPANCSACIYNVAFDAWIGDGLNNELMIWTDNKGQVPAGQKVGTVTFGGFTYDVWHRDGYTAYVSQVTQKSGTMPLASFLTDMVNRGWAPKATTWQVDYGVEVVSTGNTKQRFSFTDFSIQEN</sequence>
<dbReference type="RefSeq" id="WP_202891071.1">
    <property type="nucleotide sequence ID" value="NZ_JAASRO010000001.1"/>
</dbReference>
<dbReference type="PROSITE" id="PS51318">
    <property type="entry name" value="TAT"/>
    <property type="match status" value="1"/>
</dbReference>
<dbReference type="InterPro" id="IPR002594">
    <property type="entry name" value="GH12"/>
</dbReference>
<dbReference type="PANTHER" id="PTHR34002:SF9">
    <property type="entry name" value="XYLOGLUCAN-SPECIFIC ENDO-BETA-1,4-GLUCANASE A"/>
    <property type="match status" value="1"/>
</dbReference>
<dbReference type="GO" id="GO:0000272">
    <property type="term" value="P:polysaccharide catabolic process"/>
    <property type="evidence" value="ECO:0007669"/>
    <property type="project" value="InterPro"/>
</dbReference>
<dbReference type="InterPro" id="IPR013319">
    <property type="entry name" value="GH11/12"/>
</dbReference>
<dbReference type="InterPro" id="IPR006311">
    <property type="entry name" value="TAT_signal"/>
</dbReference>
<dbReference type="AlphaFoldDB" id="A0A7X5ZZY7"/>
<dbReference type="SUPFAM" id="SSF49899">
    <property type="entry name" value="Concanavalin A-like lectins/glucanases"/>
    <property type="match status" value="1"/>
</dbReference>